<organism evidence="3 4">
    <name type="scientific">Gordonia aquimaris</name>
    <dbReference type="NCBI Taxonomy" id="2984863"/>
    <lineage>
        <taxon>Bacteria</taxon>
        <taxon>Bacillati</taxon>
        <taxon>Actinomycetota</taxon>
        <taxon>Actinomycetes</taxon>
        <taxon>Mycobacteriales</taxon>
        <taxon>Gordoniaceae</taxon>
        <taxon>Gordonia</taxon>
    </lineage>
</organism>
<keyword evidence="2" id="KW-1133">Transmembrane helix</keyword>
<proteinExistence type="predicted"/>
<dbReference type="Proteomes" id="UP001143347">
    <property type="component" value="Unassembled WGS sequence"/>
</dbReference>
<keyword evidence="2" id="KW-0812">Transmembrane</keyword>
<dbReference type="AlphaFoldDB" id="A0A9X3D320"/>
<evidence type="ECO:0000313" key="3">
    <source>
        <dbReference type="EMBL" id="MCX2963950.1"/>
    </source>
</evidence>
<feature type="region of interest" description="Disordered" evidence="1">
    <location>
        <begin position="1"/>
        <end position="20"/>
    </location>
</feature>
<sequence length="158" mass="16791">MTSAPPPRSDGWPHTQPEYWLQPGPMLPQRTWQRRTRSPIILVSALAGLVLAAVAVIALMVGSVAAASFEARGVVLCATGATEMAPRSPVRIYDETGEELASTRLGAPRTEDGRCEMPFTADDVPAARGGYVVRIGDSFQETVSESALSEGAVLRPVS</sequence>
<evidence type="ECO:0000313" key="4">
    <source>
        <dbReference type="Proteomes" id="UP001143347"/>
    </source>
</evidence>
<gene>
    <name evidence="3" type="ORF">OSB52_07555</name>
</gene>
<evidence type="ECO:0000256" key="1">
    <source>
        <dbReference type="SAM" id="MobiDB-lite"/>
    </source>
</evidence>
<keyword evidence="2" id="KW-0472">Membrane</keyword>
<evidence type="ECO:0000256" key="2">
    <source>
        <dbReference type="SAM" id="Phobius"/>
    </source>
</evidence>
<name>A0A9X3D320_9ACTN</name>
<dbReference type="RefSeq" id="WP_266061053.1">
    <property type="nucleotide sequence ID" value="NZ_JAPKFM010000005.1"/>
</dbReference>
<dbReference type="EMBL" id="JAPKFM010000005">
    <property type="protein sequence ID" value="MCX2963950.1"/>
    <property type="molecule type" value="Genomic_DNA"/>
</dbReference>
<comment type="caution">
    <text evidence="3">The sequence shown here is derived from an EMBL/GenBank/DDBJ whole genome shotgun (WGS) entry which is preliminary data.</text>
</comment>
<feature type="transmembrane region" description="Helical" evidence="2">
    <location>
        <begin position="40"/>
        <end position="67"/>
    </location>
</feature>
<accession>A0A9X3D320</accession>
<keyword evidence="4" id="KW-1185">Reference proteome</keyword>
<protein>
    <submittedName>
        <fullName evidence="3">Uncharacterized protein</fullName>
    </submittedName>
</protein>
<reference evidence="3" key="1">
    <citation type="submission" date="2022-10" db="EMBL/GenBank/DDBJ databases">
        <title>WGS of marine actinomycetes from Thailand.</title>
        <authorList>
            <person name="Thawai C."/>
        </authorList>
    </citation>
    <scope>NUCLEOTIDE SEQUENCE</scope>
    <source>
        <strain evidence="3">SW21</strain>
    </source>
</reference>